<organism evidence="3">
    <name type="scientific">Pseudomonas fluorescens</name>
    <dbReference type="NCBI Taxonomy" id="294"/>
    <lineage>
        <taxon>Bacteria</taxon>
        <taxon>Pseudomonadati</taxon>
        <taxon>Pseudomonadota</taxon>
        <taxon>Gammaproteobacteria</taxon>
        <taxon>Pseudomonadales</taxon>
        <taxon>Pseudomonadaceae</taxon>
        <taxon>Pseudomonas</taxon>
    </lineage>
</organism>
<gene>
    <name evidence="3" type="ORF">PS652_01517</name>
    <name evidence="2" type="ORF">PS652_01993</name>
</gene>
<proteinExistence type="predicted"/>
<reference evidence="3" key="1">
    <citation type="submission" date="2019-09" db="EMBL/GenBank/DDBJ databases">
        <authorList>
            <person name="Chandra G."/>
            <person name="Truman W A."/>
        </authorList>
    </citation>
    <scope>NUCLEOTIDE SEQUENCE [LARGE SCALE GENOMIC DNA]</scope>
    <source>
        <strain evidence="3">PS652</strain>
    </source>
</reference>
<dbReference type="RefSeq" id="WP_150776794.1">
    <property type="nucleotide sequence ID" value="NZ_OZ024668.1"/>
</dbReference>
<dbReference type="EMBL" id="OZ024668">
    <property type="protein sequence ID" value="CAK9889164.1"/>
    <property type="molecule type" value="Genomic_DNA"/>
</dbReference>
<keyword evidence="1" id="KW-0175">Coiled coil</keyword>
<name>A0A5E6RAF1_PSEFL</name>
<dbReference type="AlphaFoldDB" id="A0A5E6RAF1"/>
<dbReference type="Proteomes" id="UP000326595">
    <property type="component" value="Chromosome"/>
</dbReference>
<accession>A0A5E6RAF1</accession>
<evidence type="ECO:0000256" key="1">
    <source>
        <dbReference type="SAM" id="Coils"/>
    </source>
</evidence>
<sequence length="324" mass="36209">MPTENRSSNTEQMVSVPRADVVEMVKGARSMGWSLAEKLSALLAQPAAQHQGEPVGWTYEDGKEYTACPDHAHDLRAEGIELTPVYRHPPVQSRGEPVAYQRRCKTVNEGSQWRHWVDCTEEDYRKTIENPGPNPRGIIREARKLYTHADVGEVERLHNGHVKSLEALNQQTEKQRDHWMAECDTLRAQVIEANCEIEKLRAKLAELDVLLREAIGDADARNFFGQATLDRITEILSASAEPSAPVERGPWQPITAPGQIQEGDWLSFTVAGGFICAQARLIINPGTPREEIIYNRKKNHYFVTSMAIDGSSTHKGVLVAKAQA</sequence>
<evidence type="ECO:0000313" key="3">
    <source>
        <dbReference type="EMBL" id="VVM65784.1"/>
    </source>
</evidence>
<feature type="coiled-coil region" evidence="1">
    <location>
        <begin position="162"/>
        <end position="217"/>
    </location>
</feature>
<reference evidence="2 4" key="2">
    <citation type="submission" date="2024-03" db="EMBL/GenBank/DDBJ databases">
        <authorList>
            <person name="Alaster D. Moffat"/>
            <person name="Govind Chandra"/>
            <person name="Andrew W. Truman"/>
        </authorList>
    </citation>
    <scope>NUCLEOTIDE SEQUENCE [LARGE SCALE GENOMIC DNA]</scope>
    <source>
        <strain evidence="2">PS652</strain>
    </source>
</reference>
<evidence type="ECO:0000313" key="4">
    <source>
        <dbReference type="Proteomes" id="UP000326595"/>
    </source>
</evidence>
<evidence type="ECO:0000313" key="2">
    <source>
        <dbReference type="EMBL" id="CAK9889164.1"/>
    </source>
</evidence>
<protein>
    <submittedName>
        <fullName evidence="3">Uncharacterized protein</fullName>
    </submittedName>
</protein>
<dbReference type="EMBL" id="CABVHG010000007">
    <property type="protein sequence ID" value="VVM65784.1"/>
    <property type="molecule type" value="Genomic_DNA"/>
</dbReference>